<dbReference type="Proteomes" id="UP000801864">
    <property type="component" value="Unassembled WGS sequence"/>
</dbReference>
<feature type="region of interest" description="Disordered" evidence="1">
    <location>
        <begin position="1"/>
        <end position="20"/>
    </location>
</feature>
<keyword evidence="3" id="KW-1185">Reference proteome</keyword>
<feature type="compositionally biased region" description="Basic and acidic residues" evidence="1">
    <location>
        <begin position="76"/>
        <end position="86"/>
    </location>
</feature>
<evidence type="ECO:0000313" key="3">
    <source>
        <dbReference type="Proteomes" id="UP000801864"/>
    </source>
</evidence>
<evidence type="ECO:0000256" key="1">
    <source>
        <dbReference type="SAM" id="MobiDB-lite"/>
    </source>
</evidence>
<name>A0A9P5CHH1_9HYPO</name>
<feature type="compositionally biased region" description="Polar residues" evidence="1">
    <location>
        <begin position="1"/>
        <end position="12"/>
    </location>
</feature>
<gene>
    <name evidence="2" type="ORF">CFAM422_002060</name>
</gene>
<feature type="region of interest" description="Disordered" evidence="1">
    <location>
        <begin position="30"/>
        <end position="86"/>
    </location>
</feature>
<evidence type="ECO:0000313" key="2">
    <source>
        <dbReference type="EMBL" id="KAF3075674.1"/>
    </source>
</evidence>
<organism evidence="2 3">
    <name type="scientific">Trichoderma lentiforme</name>
    <dbReference type="NCBI Taxonomy" id="1567552"/>
    <lineage>
        <taxon>Eukaryota</taxon>
        <taxon>Fungi</taxon>
        <taxon>Dikarya</taxon>
        <taxon>Ascomycota</taxon>
        <taxon>Pezizomycotina</taxon>
        <taxon>Sordariomycetes</taxon>
        <taxon>Hypocreomycetidae</taxon>
        <taxon>Hypocreales</taxon>
        <taxon>Hypocreaceae</taxon>
        <taxon>Trichoderma</taxon>
    </lineage>
</organism>
<comment type="caution">
    <text evidence="2">The sequence shown here is derived from an EMBL/GenBank/DDBJ whole genome shotgun (WGS) entry which is preliminary data.</text>
</comment>
<reference evidence="2 3" key="1">
    <citation type="submission" date="2018-06" db="EMBL/GenBank/DDBJ databases">
        <title>Genome analysis of cellulolytic fungus Trichoderma lentiforme CFAM-422.</title>
        <authorList>
            <person name="Steindorff A.S."/>
            <person name="Formighieri E.F."/>
            <person name="Midorikawa G.E.O."/>
            <person name="Tamietti M.S."/>
            <person name="Ramos E.Z."/>
            <person name="Silva A.S."/>
            <person name="Bon E.P.S."/>
            <person name="Mendes T.D."/>
            <person name="Damaso M.C.T."/>
            <person name="Favaro L.C.L."/>
        </authorList>
    </citation>
    <scope>NUCLEOTIDE SEQUENCE [LARGE SCALE GENOMIC DNA]</scope>
    <source>
        <strain evidence="2 3">CFAM-422</strain>
    </source>
</reference>
<proteinExistence type="predicted"/>
<accession>A0A9P5CHH1</accession>
<dbReference type="AlphaFoldDB" id="A0A9P5CHH1"/>
<sequence length="86" mass="8845">MATTSYFGQASRSGCLPSSGLERQRCNIASDPCRESSGDDQGLSSASDGCQSGAAPRSLQSDLGDANANHGLGDVSLDHPHCQFEA</sequence>
<protein>
    <submittedName>
        <fullName evidence="2">Uncharacterized protein</fullName>
    </submittedName>
</protein>
<dbReference type="EMBL" id="QLNT01000003">
    <property type="protein sequence ID" value="KAF3075674.1"/>
    <property type="molecule type" value="Genomic_DNA"/>
</dbReference>